<comment type="caution">
    <text evidence="2">The sequence shown here is derived from an EMBL/GenBank/DDBJ whole genome shotgun (WGS) entry which is preliminary data.</text>
</comment>
<evidence type="ECO:0000313" key="3">
    <source>
        <dbReference type="Proteomes" id="UP001392437"/>
    </source>
</evidence>
<protein>
    <recommendedName>
        <fullName evidence="4">SseB protein N-terminal domain-containing protein</fullName>
    </recommendedName>
</protein>
<dbReference type="EMBL" id="JAQQWP010000002">
    <property type="protein sequence ID" value="KAK8130758.1"/>
    <property type="molecule type" value="Genomic_DNA"/>
</dbReference>
<proteinExistence type="predicted"/>
<feature type="region of interest" description="Disordered" evidence="1">
    <location>
        <begin position="226"/>
        <end position="269"/>
    </location>
</feature>
<name>A0AAW0RAI7_9PEZI</name>
<dbReference type="InterPro" id="IPR036249">
    <property type="entry name" value="Thioredoxin-like_sf"/>
</dbReference>
<dbReference type="Gene3D" id="3.40.30.10">
    <property type="entry name" value="Glutaredoxin"/>
    <property type="match status" value="1"/>
</dbReference>
<evidence type="ECO:0000313" key="2">
    <source>
        <dbReference type="EMBL" id="KAK8130758.1"/>
    </source>
</evidence>
<sequence>MLSYLKRAERPAVTTLEDEKAVTAFQGVDEDVVVMAQLHPTRDAHLQTLFAAVAARHWDRASFGAVSSISPGAVVCYNNRDRAGQPPTILQDMTAVDAIPNFFEKCMAPLIGEFSRRTEGGLLNHMADYNSPANPWSTTSPRPPRSARPYAAAMRAVARKYEEYLLFVTVDAGEYADMLPMLGLRREVLPAVAVQNPSYGQVFPYDQANELSAPRIEQFVTQIASGKVTPWDGTPPPAPASSESSSSSPSEAAEAGENEGDGTGAHDEL</sequence>
<reference evidence="2 3" key="1">
    <citation type="submission" date="2023-01" db="EMBL/GenBank/DDBJ databases">
        <title>Analysis of 21 Apiospora genomes using comparative genomics revels a genus with tremendous synthesis potential of carbohydrate active enzymes and secondary metabolites.</title>
        <authorList>
            <person name="Sorensen T."/>
        </authorList>
    </citation>
    <scope>NUCLEOTIDE SEQUENCE [LARGE SCALE GENOMIC DNA]</scope>
    <source>
        <strain evidence="2 3">CBS 117206</strain>
    </source>
</reference>
<dbReference type="CDD" id="cd02982">
    <property type="entry name" value="PDI_b'_family"/>
    <property type="match status" value="1"/>
</dbReference>
<keyword evidence="3" id="KW-1185">Reference proteome</keyword>
<dbReference type="Proteomes" id="UP001392437">
    <property type="component" value="Unassembled WGS sequence"/>
</dbReference>
<organism evidence="2 3">
    <name type="scientific">Apiospora kogelbergensis</name>
    <dbReference type="NCBI Taxonomy" id="1337665"/>
    <lineage>
        <taxon>Eukaryota</taxon>
        <taxon>Fungi</taxon>
        <taxon>Dikarya</taxon>
        <taxon>Ascomycota</taxon>
        <taxon>Pezizomycotina</taxon>
        <taxon>Sordariomycetes</taxon>
        <taxon>Xylariomycetidae</taxon>
        <taxon>Amphisphaeriales</taxon>
        <taxon>Apiosporaceae</taxon>
        <taxon>Apiospora</taxon>
    </lineage>
</organism>
<dbReference type="SUPFAM" id="SSF52833">
    <property type="entry name" value="Thioredoxin-like"/>
    <property type="match status" value="1"/>
</dbReference>
<dbReference type="AlphaFoldDB" id="A0AAW0RAI7"/>
<evidence type="ECO:0008006" key="4">
    <source>
        <dbReference type="Google" id="ProtNLM"/>
    </source>
</evidence>
<dbReference type="Pfam" id="PF13848">
    <property type="entry name" value="Thioredoxin_6"/>
    <property type="match status" value="1"/>
</dbReference>
<feature type="compositionally biased region" description="Low complexity" evidence="1">
    <location>
        <begin position="240"/>
        <end position="253"/>
    </location>
</feature>
<evidence type="ECO:0000256" key="1">
    <source>
        <dbReference type="SAM" id="MobiDB-lite"/>
    </source>
</evidence>
<gene>
    <name evidence="2" type="ORF">PG999_003138</name>
</gene>
<accession>A0AAW0RAI7</accession>